<dbReference type="InterPro" id="IPR025924">
    <property type="entry name" value="YHYH_dom"/>
</dbReference>
<dbReference type="Proteomes" id="UP001156694">
    <property type="component" value="Unassembled WGS sequence"/>
</dbReference>
<keyword evidence="4" id="KW-1185">Reference proteome</keyword>
<feature type="chain" id="PRO_5046580180" description="YHYH domain-containing protein" evidence="1">
    <location>
        <begin position="20"/>
        <end position="265"/>
    </location>
</feature>
<evidence type="ECO:0000259" key="2">
    <source>
        <dbReference type="Pfam" id="PF14240"/>
    </source>
</evidence>
<protein>
    <recommendedName>
        <fullName evidence="2">YHYH domain-containing protein</fullName>
    </recommendedName>
</protein>
<feature type="signal peptide" evidence="1">
    <location>
        <begin position="1"/>
        <end position="19"/>
    </location>
</feature>
<accession>A0ABQ5VWU9</accession>
<comment type="caution">
    <text evidence="3">The sequence shown here is derived from an EMBL/GenBank/DDBJ whole genome shotgun (WGS) entry which is preliminary data.</text>
</comment>
<gene>
    <name evidence="3" type="ORF">GCM10007939_19890</name>
</gene>
<organism evidence="3 4">
    <name type="scientific">Amylibacter marinus</name>
    <dbReference type="NCBI Taxonomy" id="1475483"/>
    <lineage>
        <taxon>Bacteria</taxon>
        <taxon>Pseudomonadati</taxon>
        <taxon>Pseudomonadota</taxon>
        <taxon>Alphaproteobacteria</taxon>
        <taxon>Rhodobacterales</taxon>
        <taxon>Paracoccaceae</taxon>
        <taxon>Amylibacter</taxon>
    </lineage>
</organism>
<evidence type="ECO:0000313" key="4">
    <source>
        <dbReference type="Proteomes" id="UP001156694"/>
    </source>
</evidence>
<evidence type="ECO:0000313" key="3">
    <source>
        <dbReference type="EMBL" id="GLQ35706.1"/>
    </source>
</evidence>
<evidence type="ECO:0000256" key="1">
    <source>
        <dbReference type="SAM" id="SignalP"/>
    </source>
</evidence>
<reference evidence="4" key="1">
    <citation type="journal article" date="2019" name="Int. J. Syst. Evol. Microbiol.">
        <title>The Global Catalogue of Microorganisms (GCM) 10K type strain sequencing project: providing services to taxonomists for standard genome sequencing and annotation.</title>
        <authorList>
            <consortium name="The Broad Institute Genomics Platform"/>
            <consortium name="The Broad Institute Genome Sequencing Center for Infectious Disease"/>
            <person name="Wu L."/>
            <person name="Ma J."/>
        </authorList>
    </citation>
    <scope>NUCLEOTIDE SEQUENCE [LARGE SCALE GENOMIC DNA]</scope>
    <source>
        <strain evidence="4">NBRC 110140</strain>
    </source>
</reference>
<sequence>MQKFIVTALAIGLGASALAADNQVTIVTKGTTTCIQSNGIPDHDMGAFPRRGNPNSFRAQNQKYCFSANPKKRKIKSTKAQIVGVTLTGIPIRPGTADWYDASSPRGHSRDSSSGWNLDGMGPDNALGLDHNNAHVDHRGLYHYHGMPAALIDLNNDTLMGYAADGHEIHYVGAKAQASWVLKSGVRPSGPGGRYDGTYNQDFEYKAGSGNLDECNGAMVNGQYVYFATDSYPYFQRCHFGAVSDDFVVKRAPRDRQRPRKVRRG</sequence>
<name>A0ABQ5VWU9_9RHOB</name>
<dbReference type="Pfam" id="PF14240">
    <property type="entry name" value="YHYH"/>
    <property type="match status" value="1"/>
</dbReference>
<dbReference type="RefSeq" id="WP_284378493.1">
    <property type="nucleotide sequence ID" value="NZ_BSNN01000004.1"/>
</dbReference>
<dbReference type="EMBL" id="BSNN01000004">
    <property type="protein sequence ID" value="GLQ35706.1"/>
    <property type="molecule type" value="Genomic_DNA"/>
</dbReference>
<keyword evidence="1" id="KW-0732">Signal</keyword>
<proteinExistence type="predicted"/>
<feature type="domain" description="YHYH" evidence="2">
    <location>
        <begin position="65"/>
        <end position="241"/>
    </location>
</feature>